<keyword evidence="2" id="KW-0472">Membrane</keyword>
<feature type="compositionally biased region" description="Low complexity" evidence="1">
    <location>
        <begin position="33"/>
        <end position="43"/>
    </location>
</feature>
<reference evidence="3" key="1">
    <citation type="journal article" date="2015" name="Nature">
        <title>Complex archaea that bridge the gap between prokaryotes and eukaryotes.</title>
        <authorList>
            <person name="Spang A."/>
            <person name="Saw J.H."/>
            <person name="Jorgensen S.L."/>
            <person name="Zaremba-Niedzwiedzka K."/>
            <person name="Martijn J."/>
            <person name="Lind A.E."/>
            <person name="van Eijk R."/>
            <person name="Schleper C."/>
            <person name="Guy L."/>
            <person name="Ettema T.J."/>
        </authorList>
    </citation>
    <scope>NUCLEOTIDE SEQUENCE</scope>
</reference>
<keyword evidence="2" id="KW-1133">Transmembrane helix</keyword>
<organism evidence="3">
    <name type="scientific">marine sediment metagenome</name>
    <dbReference type="NCBI Taxonomy" id="412755"/>
    <lineage>
        <taxon>unclassified sequences</taxon>
        <taxon>metagenomes</taxon>
        <taxon>ecological metagenomes</taxon>
    </lineage>
</organism>
<proteinExistence type="predicted"/>
<protein>
    <recommendedName>
        <fullName evidence="4">GST C-terminal domain-containing protein</fullName>
    </recommendedName>
</protein>
<dbReference type="AlphaFoldDB" id="A0A0F9AAS1"/>
<feature type="region of interest" description="Disordered" evidence="1">
    <location>
        <begin position="1"/>
        <end position="43"/>
    </location>
</feature>
<evidence type="ECO:0008006" key="4">
    <source>
        <dbReference type="Google" id="ProtNLM"/>
    </source>
</evidence>
<dbReference type="Gene3D" id="1.20.1050.10">
    <property type="match status" value="1"/>
</dbReference>
<comment type="caution">
    <text evidence="3">The sequence shown here is derived from an EMBL/GenBank/DDBJ whole genome shotgun (WGS) entry which is preliminary data.</text>
</comment>
<dbReference type="EMBL" id="LAZR01058702">
    <property type="protein sequence ID" value="KKK69326.1"/>
    <property type="molecule type" value="Genomic_DNA"/>
</dbReference>
<evidence type="ECO:0000313" key="3">
    <source>
        <dbReference type="EMBL" id="KKK69326.1"/>
    </source>
</evidence>
<feature type="transmembrane region" description="Helical" evidence="2">
    <location>
        <begin position="323"/>
        <end position="356"/>
    </location>
</feature>
<sequence length="370" mass="38920">DPEHAVRRSFGGKTQPLRGGGEGFGGQRRVQRHAAVQQPARRQPAEQQIRVGHRRLGAAVSIAGRARFGAGGDFLFGRFSIADAMFAPVVTRFASYHVTLGEVEKSAEQGKLLARLKKSQSRQAAQQQEQLKAQLGTTIDNRAARYYARQQTAGRKTKAGGVDFGVARRADRSGAPAEWRMRRGPPQRGDGRPVRPSSGWVRGGAGTGEDVAARTLADVQAGLVADMSFGRYTGGTVAAPAQPGLGYGYVPGGTFSLPVALPEGQVRLDFARPSGEATVSVWAVRGSIVRKGMGTGGAFAAILVLMLVVQLVRELRGRKSLSLVGFVLCYVLLGLLLAAIAGMLGAAAAVGIVCVAEIVRRASAGRAARA</sequence>
<gene>
    <name evidence="3" type="ORF">LCGC14_2935160</name>
</gene>
<feature type="non-terminal residue" evidence="3">
    <location>
        <position position="1"/>
    </location>
</feature>
<accession>A0A0F9AAS1</accession>
<feature type="transmembrane region" description="Helical" evidence="2">
    <location>
        <begin position="292"/>
        <end position="311"/>
    </location>
</feature>
<evidence type="ECO:0000256" key="1">
    <source>
        <dbReference type="SAM" id="MobiDB-lite"/>
    </source>
</evidence>
<evidence type="ECO:0000256" key="2">
    <source>
        <dbReference type="SAM" id="Phobius"/>
    </source>
</evidence>
<name>A0A0F9AAS1_9ZZZZ</name>
<feature type="region of interest" description="Disordered" evidence="1">
    <location>
        <begin position="173"/>
        <end position="206"/>
    </location>
</feature>
<keyword evidence="2" id="KW-0812">Transmembrane</keyword>